<dbReference type="InterPro" id="IPR045851">
    <property type="entry name" value="AMP-bd_C_sf"/>
</dbReference>
<sequence>MKQIFTDDQQRRSFFESMNLGYRSISELFLAQSVSKADKPFLILESLSGHRRQVSYAEMSEHVERTANLLTNRGIGATHRVILHCGNELEFVSAFLACLKLSVVVVTTNTRLTAPEFEYCLEHSGASFVLTQQRFSEVARSARLDEKAIIWLDASPTPAPSTSADTAALVHHSEQRASDILDLAVVQYTSGTTGRPKGVRLTRANLVYGAYAAADTEGLTEADTVLVHLPLFHINALCWSLLGVIWAGATLVLMDSFSPELFWRAAIRNRCTWAAMIAYSIAKLRDHPVPEKHHFRCWGWGLSDPEVDTHFGVATIPWYGMTETVAPAVIGIGAFGANPVGSMGRPSPHVRIRLVDANEAELTDNRRGQIQISGVPGISLFDGYLDDPDATAKAFDEQGWFSTGDFAGWVEGGYLRYAGRLKDLFRVGGEMVSPVEIEVLVKSIPGVQDAGVVSAPHRTLGEVPVLAVVPNSTVGDLESFAQYLIERCTEALASYKVPRTIFFRTVLPHSTLHKVDRKALKLDLEATRDTLRFSFTK</sequence>
<protein>
    <submittedName>
        <fullName evidence="5">Class I adenylate-forming enzyme family protein</fullName>
    </submittedName>
</protein>
<comment type="caution">
    <text evidence="5">The sequence shown here is derived from an EMBL/GenBank/DDBJ whole genome shotgun (WGS) entry which is preliminary data.</text>
</comment>
<proteinExistence type="inferred from homology"/>
<evidence type="ECO:0000313" key="5">
    <source>
        <dbReference type="EMBL" id="MEN2469386.1"/>
    </source>
</evidence>
<dbReference type="PANTHER" id="PTHR43201:SF5">
    <property type="entry name" value="MEDIUM-CHAIN ACYL-COA LIGASE ACSF2, MITOCHONDRIAL"/>
    <property type="match status" value="1"/>
</dbReference>
<accession>A0ABU9WBG5</accession>
<evidence type="ECO:0000256" key="1">
    <source>
        <dbReference type="ARBA" id="ARBA00006432"/>
    </source>
</evidence>
<comment type="similarity">
    <text evidence="1">Belongs to the ATP-dependent AMP-binding enzyme family.</text>
</comment>
<dbReference type="SUPFAM" id="SSF56801">
    <property type="entry name" value="Acetyl-CoA synthetase-like"/>
    <property type="match status" value="1"/>
</dbReference>
<keyword evidence="6" id="KW-1185">Reference proteome</keyword>
<keyword evidence="2" id="KW-0436">Ligase</keyword>
<gene>
    <name evidence="5" type="ORF">VOI36_05720</name>
</gene>
<dbReference type="RefSeq" id="WP_343491138.1">
    <property type="nucleotide sequence ID" value="NZ_JBCPYA010000001.1"/>
</dbReference>
<evidence type="ECO:0000259" key="3">
    <source>
        <dbReference type="Pfam" id="PF00501"/>
    </source>
</evidence>
<organism evidence="5 6">
    <name type="scientific">Burkholderia theae</name>
    <dbReference type="NCBI Taxonomy" id="3143496"/>
    <lineage>
        <taxon>Bacteria</taxon>
        <taxon>Pseudomonadati</taxon>
        <taxon>Pseudomonadota</taxon>
        <taxon>Betaproteobacteria</taxon>
        <taxon>Burkholderiales</taxon>
        <taxon>Burkholderiaceae</taxon>
        <taxon>Burkholderia</taxon>
    </lineage>
</organism>
<dbReference type="Pfam" id="PF00501">
    <property type="entry name" value="AMP-binding"/>
    <property type="match status" value="1"/>
</dbReference>
<feature type="domain" description="AMP-dependent synthetase/ligase" evidence="3">
    <location>
        <begin position="35"/>
        <end position="385"/>
    </location>
</feature>
<evidence type="ECO:0000259" key="4">
    <source>
        <dbReference type="Pfam" id="PF13193"/>
    </source>
</evidence>
<evidence type="ECO:0000313" key="6">
    <source>
        <dbReference type="Proteomes" id="UP001466933"/>
    </source>
</evidence>
<dbReference type="EMBL" id="JBCPYA010000001">
    <property type="protein sequence ID" value="MEN2469386.1"/>
    <property type="molecule type" value="Genomic_DNA"/>
</dbReference>
<feature type="domain" description="AMP-binding enzyme C-terminal" evidence="4">
    <location>
        <begin position="436"/>
        <end position="511"/>
    </location>
</feature>
<dbReference type="PROSITE" id="PS00455">
    <property type="entry name" value="AMP_BINDING"/>
    <property type="match status" value="1"/>
</dbReference>
<dbReference type="Gene3D" id="3.40.50.12780">
    <property type="entry name" value="N-terminal domain of ligase-like"/>
    <property type="match status" value="1"/>
</dbReference>
<dbReference type="Pfam" id="PF13193">
    <property type="entry name" value="AMP-binding_C"/>
    <property type="match status" value="1"/>
</dbReference>
<dbReference type="InterPro" id="IPR000873">
    <property type="entry name" value="AMP-dep_synth/lig_dom"/>
</dbReference>
<reference evidence="5 6" key="1">
    <citation type="submission" date="2024-05" db="EMBL/GenBank/DDBJ databases">
        <title>Burkholderia sp. Nov. a novel bacteria isolated from rhizosphere soil of Camellia sinensis.</title>
        <authorList>
            <person name="Dong Y."/>
        </authorList>
    </citation>
    <scope>NUCLEOTIDE SEQUENCE [LARGE SCALE GENOMIC DNA]</scope>
    <source>
        <strain evidence="5 6">GS2Y</strain>
    </source>
</reference>
<dbReference type="InterPro" id="IPR025110">
    <property type="entry name" value="AMP-bd_C"/>
</dbReference>
<dbReference type="Proteomes" id="UP001466933">
    <property type="component" value="Unassembled WGS sequence"/>
</dbReference>
<dbReference type="InterPro" id="IPR042099">
    <property type="entry name" value="ANL_N_sf"/>
</dbReference>
<evidence type="ECO:0000256" key="2">
    <source>
        <dbReference type="ARBA" id="ARBA00022598"/>
    </source>
</evidence>
<name>A0ABU9WBG5_9BURK</name>
<dbReference type="InterPro" id="IPR020845">
    <property type="entry name" value="AMP-binding_CS"/>
</dbReference>
<dbReference type="PANTHER" id="PTHR43201">
    <property type="entry name" value="ACYL-COA SYNTHETASE"/>
    <property type="match status" value="1"/>
</dbReference>
<dbReference type="Gene3D" id="3.30.300.30">
    <property type="match status" value="1"/>
</dbReference>